<accession>A0AAD5MW80</accession>
<reference evidence="1" key="1">
    <citation type="submission" date="2021-06" db="EMBL/GenBank/DDBJ databases">
        <title>Parelaphostrongylus tenuis whole genome reference sequence.</title>
        <authorList>
            <person name="Garwood T.J."/>
            <person name="Larsen P.A."/>
            <person name="Fountain-Jones N.M."/>
            <person name="Garbe J.R."/>
            <person name="Macchietto M.G."/>
            <person name="Kania S.A."/>
            <person name="Gerhold R.W."/>
            <person name="Richards J.E."/>
            <person name="Wolf T.M."/>
        </authorList>
    </citation>
    <scope>NUCLEOTIDE SEQUENCE</scope>
    <source>
        <strain evidence="1">MNPRO001-30</strain>
        <tissue evidence="1">Meninges</tissue>
    </source>
</reference>
<proteinExistence type="predicted"/>
<evidence type="ECO:0000313" key="1">
    <source>
        <dbReference type="EMBL" id="KAJ1365690.1"/>
    </source>
</evidence>
<name>A0AAD5MW80_PARTN</name>
<dbReference type="Proteomes" id="UP001196413">
    <property type="component" value="Unassembled WGS sequence"/>
</dbReference>
<comment type="caution">
    <text evidence="1">The sequence shown here is derived from an EMBL/GenBank/DDBJ whole genome shotgun (WGS) entry which is preliminary data.</text>
</comment>
<sequence>MKDAWTAKKKGGIKVDGAATECKNRTDGRPQTQVSGQLNCTVNEENERAIGDPRLLQMANDRRMVDVEFLCNTSCSLDRNTFDDCSQLVDVSFPLSTTMLVNSKSLVSFEKILQSSLNCMLVNIYSAECVTDNASCVCHFTGDLELMDSNCKYFAPI</sequence>
<dbReference type="AlphaFoldDB" id="A0AAD5MW80"/>
<protein>
    <submittedName>
        <fullName evidence="1">Uncharacterized protein</fullName>
    </submittedName>
</protein>
<organism evidence="1 2">
    <name type="scientific">Parelaphostrongylus tenuis</name>
    <name type="common">Meningeal worm</name>
    <dbReference type="NCBI Taxonomy" id="148309"/>
    <lineage>
        <taxon>Eukaryota</taxon>
        <taxon>Metazoa</taxon>
        <taxon>Ecdysozoa</taxon>
        <taxon>Nematoda</taxon>
        <taxon>Chromadorea</taxon>
        <taxon>Rhabditida</taxon>
        <taxon>Rhabditina</taxon>
        <taxon>Rhabditomorpha</taxon>
        <taxon>Strongyloidea</taxon>
        <taxon>Metastrongylidae</taxon>
        <taxon>Parelaphostrongylus</taxon>
    </lineage>
</organism>
<gene>
    <name evidence="1" type="ORF">KIN20_026100</name>
</gene>
<evidence type="ECO:0000313" key="2">
    <source>
        <dbReference type="Proteomes" id="UP001196413"/>
    </source>
</evidence>
<keyword evidence="2" id="KW-1185">Reference proteome</keyword>
<dbReference type="EMBL" id="JAHQIW010005326">
    <property type="protein sequence ID" value="KAJ1365690.1"/>
    <property type="molecule type" value="Genomic_DNA"/>
</dbReference>